<dbReference type="SUPFAM" id="SSF48452">
    <property type="entry name" value="TPR-like"/>
    <property type="match status" value="1"/>
</dbReference>
<dbReference type="Gene3D" id="1.10.287.110">
    <property type="entry name" value="DnaJ domain"/>
    <property type="match status" value="1"/>
</dbReference>
<dbReference type="AlphaFoldDB" id="A0A928VP26"/>
<keyword evidence="3" id="KW-1185">Reference proteome</keyword>
<dbReference type="InterPro" id="IPR052763">
    <property type="entry name" value="DnaJ_C4"/>
</dbReference>
<gene>
    <name evidence="2" type="ORF">IQ266_07050</name>
</gene>
<proteinExistence type="predicted"/>
<organism evidence="2 3">
    <name type="scientific">Romeriopsis navalis LEGE 11480</name>
    <dbReference type="NCBI Taxonomy" id="2777977"/>
    <lineage>
        <taxon>Bacteria</taxon>
        <taxon>Bacillati</taxon>
        <taxon>Cyanobacteriota</taxon>
        <taxon>Cyanophyceae</taxon>
        <taxon>Leptolyngbyales</taxon>
        <taxon>Leptolyngbyaceae</taxon>
        <taxon>Romeriopsis</taxon>
        <taxon>Romeriopsis navalis</taxon>
    </lineage>
</organism>
<comment type="caution">
    <text evidence="2">The sequence shown here is derived from an EMBL/GenBank/DDBJ whole genome shotgun (WGS) entry which is preliminary data.</text>
</comment>
<feature type="domain" description="J" evidence="1">
    <location>
        <begin position="5"/>
        <end position="62"/>
    </location>
</feature>
<dbReference type="PANTHER" id="PTHR44825">
    <property type="match status" value="1"/>
</dbReference>
<evidence type="ECO:0000313" key="3">
    <source>
        <dbReference type="Proteomes" id="UP000625316"/>
    </source>
</evidence>
<evidence type="ECO:0000313" key="2">
    <source>
        <dbReference type="EMBL" id="MBE9029519.1"/>
    </source>
</evidence>
<reference evidence="2" key="1">
    <citation type="submission" date="2020-10" db="EMBL/GenBank/DDBJ databases">
        <authorList>
            <person name="Castelo-Branco R."/>
            <person name="Eusebio N."/>
            <person name="Adriana R."/>
            <person name="Vieira A."/>
            <person name="Brugerolle De Fraissinette N."/>
            <person name="Rezende De Castro R."/>
            <person name="Schneider M.P."/>
            <person name="Vasconcelos V."/>
            <person name="Leao P.N."/>
        </authorList>
    </citation>
    <scope>NUCLEOTIDE SEQUENCE</scope>
    <source>
        <strain evidence="2">LEGE 11480</strain>
    </source>
</reference>
<dbReference type="PROSITE" id="PS50076">
    <property type="entry name" value="DNAJ_2"/>
    <property type="match status" value="1"/>
</dbReference>
<dbReference type="Pfam" id="PF00226">
    <property type="entry name" value="DnaJ"/>
    <property type="match status" value="1"/>
</dbReference>
<dbReference type="RefSeq" id="WP_264324338.1">
    <property type="nucleotide sequence ID" value="NZ_JADEXQ010000017.1"/>
</dbReference>
<dbReference type="SMART" id="SM00271">
    <property type="entry name" value="DnaJ"/>
    <property type="match status" value="1"/>
</dbReference>
<dbReference type="InterPro" id="IPR001623">
    <property type="entry name" value="DnaJ_domain"/>
</dbReference>
<dbReference type="PANTHER" id="PTHR44825:SF1">
    <property type="entry name" value="DNAJ HOMOLOG SUBFAMILY C MEMBER 4"/>
    <property type="match status" value="1"/>
</dbReference>
<dbReference type="InterPro" id="IPR036869">
    <property type="entry name" value="J_dom_sf"/>
</dbReference>
<name>A0A928VP26_9CYAN</name>
<protein>
    <submittedName>
        <fullName evidence="2">J domain-containing protein</fullName>
    </submittedName>
</protein>
<sequence length="176" mass="20280">MKPPECYRLLGLPDGASYAAVKLAYRRRARLLHPDVNGQDQAAHEKFIQLTTAYKLLLKVAPPAPPPAPKLTAEQQLKQTVYAQLQNLLKKQRLPRSIALIEALAQRLPHDVEIKQWQGIVYHLWGRKLMQSGSFEKAQAYLFKAKRIDPKNQSLLADIERDLRQMRRLQRQSIKI</sequence>
<evidence type="ECO:0000259" key="1">
    <source>
        <dbReference type="PROSITE" id="PS50076"/>
    </source>
</evidence>
<dbReference type="InterPro" id="IPR011990">
    <property type="entry name" value="TPR-like_helical_dom_sf"/>
</dbReference>
<dbReference type="Proteomes" id="UP000625316">
    <property type="component" value="Unassembled WGS sequence"/>
</dbReference>
<dbReference type="SUPFAM" id="SSF46565">
    <property type="entry name" value="Chaperone J-domain"/>
    <property type="match status" value="1"/>
</dbReference>
<dbReference type="Gene3D" id="1.25.40.10">
    <property type="entry name" value="Tetratricopeptide repeat domain"/>
    <property type="match status" value="1"/>
</dbReference>
<dbReference type="EMBL" id="JADEXQ010000017">
    <property type="protein sequence ID" value="MBE9029519.1"/>
    <property type="molecule type" value="Genomic_DNA"/>
</dbReference>
<dbReference type="CDD" id="cd06257">
    <property type="entry name" value="DnaJ"/>
    <property type="match status" value="1"/>
</dbReference>
<accession>A0A928VP26</accession>
<dbReference type="PRINTS" id="PR00625">
    <property type="entry name" value="JDOMAIN"/>
</dbReference>